<dbReference type="PROSITE" id="PS50855">
    <property type="entry name" value="COX1"/>
    <property type="match status" value="1"/>
</dbReference>
<dbReference type="SUPFAM" id="SSF81442">
    <property type="entry name" value="Cytochrome c oxidase subunit I-like"/>
    <property type="match status" value="1"/>
</dbReference>
<dbReference type="VEuPathDB" id="FungiDB:LEMA_P124240.1"/>
<proteinExistence type="predicted"/>
<protein>
    <recommendedName>
        <fullName evidence="3">Cytochrome oxidase subunit I profile domain-containing protein</fullName>
    </recommendedName>
</protein>
<feature type="compositionally biased region" description="Basic and acidic residues" evidence="1">
    <location>
        <begin position="122"/>
        <end position="157"/>
    </location>
</feature>
<feature type="transmembrane region" description="Helical" evidence="2">
    <location>
        <begin position="6"/>
        <end position="24"/>
    </location>
</feature>
<dbReference type="eggNOG" id="KOG4769">
    <property type="taxonomic scope" value="Eukaryota"/>
</dbReference>
<dbReference type="InParanoid" id="E4ZQ96"/>
<evidence type="ECO:0000256" key="1">
    <source>
        <dbReference type="SAM" id="MobiDB-lite"/>
    </source>
</evidence>
<dbReference type="PANTHER" id="PTHR10422">
    <property type="entry name" value="CYTOCHROME C OXIDASE SUBUNIT 1"/>
    <property type="match status" value="1"/>
</dbReference>
<name>E4ZQ96_LEPMJ</name>
<dbReference type="AlphaFoldDB" id="E4ZQ96"/>
<feature type="domain" description="Cytochrome oxidase subunit I profile" evidence="3">
    <location>
        <begin position="1"/>
        <end position="86"/>
    </location>
</feature>
<evidence type="ECO:0000313" key="4">
    <source>
        <dbReference type="EMBL" id="CBX90006.1"/>
    </source>
</evidence>
<dbReference type="Pfam" id="PF00115">
    <property type="entry name" value="COX1"/>
    <property type="match status" value="1"/>
</dbReference>
<dbReference type="InterPro" id="IPR000883">
    <property type="entry name" value="Cyt_C_Oxase_1"/>
</dbReference>
<dbReference type="OrthoDB" id="4905839at2759"/>
<dbReference type="GO" id="GO:0016020">
    <property type="term" value="C:membrane"/>
    <property type="evidence" value="ECO:0007669"/>
    <property type="project" value="InterPro"/>
</dbReference>
<dbReference type="Gene3D" id="1.20.210.10">
    <property type="entry name" value="Cytochrome c oxidase-like, subunit I domain"/>
    <property type="match status" value="1"/>
</dbReference>
<dbReference type="Proteomes" id="UP000002668">
    <property type="component" value="Genome"/>
</dbReference>
<keyword evidence="2" id="KW-0812">Transmembrane</keyword>
<dbReference type="InterPro" id="IPR023616">
    <property type="entry name" value="Cyt_c_oxase-like_su1_dom"/>
</dbReference>
<dbReference type="GO" id="GO:0020037">
    <property type="term" value="F:heme binding"/>
    <property type="evidence" value="ECO:0007669"/>
    <property type="project" value="InterPro"/>
</dbReference>
<sequence length="157" mass="17133">MIFFMVMPALIGGFGNFLLPLGLGGPDMGFPRLNNISYLMLIPSIVLFLFAGAIENGVGTGGPSVDLAIFGLHLSGISSLLGAMNLGLNVFLTYLRHSTSFQLTVNKCYFSSNKPKYMFKNNSEKDNNYGEDNNGKDNNSKKKGSPENKDKPKLDNR</sequence>
<gene>
    <name evidence="4" type="ORF">LEMA_P124240.1</name>
</gene>
<dbReference type="GO" id="GO:0004129">
    <property type="term" value="F:cytochrome-c oxidase activity"/>
    <property type="evidence" value="ECO:0007669"/>
    <property type="project" value="InterPro"/>
</dbReference>
<dbReference type="InterPro" id="IPR036927">
    <property type="entry name" value="Cyt_c_oxase-like_su1_sf"/>
</dbReference>
<accession>E4ZQ96</accession>
<organism evidence="5">
    <name type="scientific">Leptosphaeria maculans (strain JN3 / isolate v23.1.3 / race Av1-4-5-6-7-8)</name>
    <name type="common">Blackleg fungus</name>
    <name type="synonym">Phoma lingam</name>
    <dbReference type="NCBI Taxonomy" id="985895"/>
    <lineage>
        <taxon>Eukaryota</taxon>
        <taxon>Fungi</taxon>
        <taxon>Dikarya</taxon>
        <taxon>Ascomycota</taxon>
        <taxon>Pezizomycotina</taxon>
        <taxon>Dothideomycetes</taxon>
        <taxon>Pleosporomycetidae</taxon>
        <taxon>Pleosporales</taxon>
        <taxon>Pleosporineae</taxon>
        <taxon>Leptosphaeriaceae</taxon>
        <taxon>Plenodomus</taxon>
        <taxon>Plenodomus lingam/Leptosphaeria maculans species complex</taxon>
    </lineage>
</organism>
<feature type="transmembrane region" description="Helical" evidence="2">
    <location>
        <begin position="36"/>
        <end position="54"/>
    </location>
</feature>
<evidence type="ECO:0000259" key="3">
    <source>
        <dbReference type="PROSITE" id="PS50855"/>
    </source>
</evidence>
<dbReference type="GO" id="GO:0015990">
    <property type="term" value="P:electron transport coupled proton transport"/>
    <property type="evidence" value="ECO:0007669"/>
    <property type="project" value="TreeGrafter"/>
</dbReference>
<dbReference type="GO" id="GO:0005739">
    <property type="term" value="C:mitochondrion"/>
    <property type="evidence" value="ECO:0007669"/>
    <property type="project" value="UniProtKB-ARBA"/>
</dbReference>
<dbReference type="GO" id="GO:0006123">
    <property type="term" value="P:mitochondrial electron transport, cytochrome c to oxygen"/>
    <property type="evidence" value="ECO:0007669"/>
    <property type="project" value="TreeGrafter"/>
</dbReference>
<dbReference type="STRING" id="985895.E4ZQ96"/>
<keyword evidence="5" id="KW-1185">Reference proteome</keyword>
<dbReference type="EMBL" id="FP929115">
    <property type="protein sequence ID" value="CBX90006.1"/>
    <property type="molecule type" value="Genomic_DNA"/>
</dbReference>
<evidence type="ECO:0000256" key="2">
    <source>
        <dbReference type="SAM" id="Phobius"/>
    </source>
</evidence>
<feature type="transmembrane region" description="Helical" evidence="2">
    <location>
        <begin position="74"/>
        <end position="95"/>
    </location>
</feature>
<feature type="region of interest" description="Disordered" evidence="1">
    <location>
        <begin position="120"/>
        <end position="157"/>
    </location>
</feature>
<reference evidence="5" key="1">
    <citation type="journal article" date="2011" name="Nat. Commun.">
        <title>Effector diversification within compartments of the Leptosphaeria maculans genome affected by Repeat-Induced Point mutations.</title>
        <authorList>
            <person name="Rouxel T."/>
            <person name="Grandaubert J."/>
            <person name="Hane J.K."/>
            <person name="Hoede C."/>
            <person name="van de Wouw A.P."/>
            <person name="Couloux A."/>
            <person name="Dominguez V."/>
            <person name="Anthouard V."/>
            <person name="Bally P."/>
            <person name="Bourras S."/>
            <person name="Cozijnsen A.J."/>
            <person name="Ciuffetti L.M."/>
            <person name="Degrave A."/>
            <person name="Dilmaghani A."/>
            <person name="Duret L."/>
            <person name="Fudal I."/>
            <person name="Goodwin S.B."/>
            <person name="Gout L."/>
            <person name="Glaser N."/>
            <person name="Linglin J."/>
            <person name="Kema G.H.J."/>
            <person name="Lapalu N."/>
            <person name="Lawrence C.B."/>
            <person name="May K."/>
            <person name="Meyer M."/>
            <person name="Ollivier B."/>
            <person name="Poulain J."/>
            <person name="Schoch C.L."/>
            <person name="Simon A."/>
            <person name="Spatafora J.W."/>
            <person name="Stachowiak A."/>
            <person name="Turgeon B.G."/>
            <person name="Tyler B.M."/>
            <person name="Vincent D."/>
            <person name="Weissenbach J."/>
            <person name="Amselem J."/>
            <person name="Quesneville H."/>
            <person name="Oliver R.P."/>
            <person name="Wincker P."/>
            <person name="Balesdent M.-H."/>
            <person name="Howlett B.J."/>
        </authorList>
    </citation>
    <scope>NUCLEOTIDE SEQUENCE [LARGE SCALE GENOMIC DNA]</scope>
    <source>
        <strain evidence="5">JN3 / isolate v23.1.3 / race Av1-4-5-6-7-8</strain>
    </source>
</reference>
<dbReference type="HOGENOM" id="CLU_1678221_0_0_1"/>
<keyword evidence="2" id="KW-0472">Membrane</keyword>
<evidence type="ECO:0000313" key="5">
    <source>
        <dbReference type="Proteomes" id="UP000002668"/>
    </source>
</evidence>
<keyword evidence="2" id="KW-1133">Transmembrane helix</keyword>
<dbReference type="PANTHER" id="PTHR10422:SF18">
    <property type="entry name" value="CYTOCHROME C OXIDASE SUBUNIT 1"/>
    <property type="match status" value="1"/>
</dbReference>